<proteinExistence type="predicted"/>
<feature type="domain" description="BTB" evidence="1">
    <location>
        <begin position="63"/>
        <end position="137"/>
    </location>
</feature>
<dbReference type="AlphaFoldDB" id="A0A8H2XNW7"/>
<dbReference type="Proteomes" id="UP000663843">
    <property type="component" value="Unassembled WGS sequence"/>
</dbReference>
<dbReference type="InterPro" id="IPR011333">
    <property type="entry name" value="SKP1/BTB/POZ_sf"/>
</dbReference>
<evidence type="ECO:0000313" key="3">
    <source>
        <dbReference type="Proteomes" id="UP000663843"/>
    </source>
</evidence>
<evidence type="ECO:0000259" key="1">
    <source>
        <dbReference type="PROSITE" id="PS50097"/>
    </source>
</evidence>
<sequence length="303" mass="33981">CILPLPRHLDMCKKKPPTLTGRAGSVVYTGWIPGNSDDNPVEPPISKAPPTVVRHPEFFFDNTLVAIQIENTLFNVHKYQLLKSEVFADMFKMPKPRDDEPEEGSSPEHPITIDGVAASDFAALLKVLYASLFSSNQPTPEASLTIPAFRLANMFNFSELRSSLLPLAEQNLGDVDKIVFSREFDMKEWLVPAYTRLCQREELLSVEEATKLEVRDVLMISHMREKYRVRNTLAITGEYYCYSCIGMTYFHGGAYCKHCGELNNMNVGNLRCTGPGKMVANININDGILEAEVKEWVDGNAGK</sequence>
<reference evidence="2" key="1">
    <citation type="submission" date="2021-01" db="EMBL/GenBank/DDBJ databases">
        <authorList>
            <person name="Kaushik A."/>
        </authorList>
    </citation>
    <scope>NUCLEOTIDE SEQUENCE</scope>
    <source>
        <strain evidence="2">AG2-2IIIB</strain>
    </source>
</reference>
<accession>A0A8H2XNW7</accession>
<comment type="caution">
    <text evidence="2">The sequence shown here is derived from an EMBL/GenBank/DDBJ whole genome shotgun (WGS) entry which is preliminary data.</text>
</comment>
<organism evidence="2 3">
    <name type="scientific">Rhizoctonia solani</name>
    <dbReference type="NCBI Taxonomy" id="456999"/>
    <lineage>
        <taxon>Eukaryota</taxon>
        <taxon>Fungi</taxon>
        <taxon>Dikarya</taxon>
        <taxon>Basidiomycota</taxon>
        <taxon>Agaricomycotina</taxon>
        <taxon>Agaricomycetes</taxon>
        <taxon>Cantharellales</taxon>
        <taxon>Ceratobasidiaceae</taxon>
        <taxon>Rhizoctonia</taxon>
    </lineage>
</organism>
<dbReference type="SUPFAM" id="SSF54695">
    <property type="entry name" value="POZ domain"/>
    <property type="match status" value="1"/>
</dbReference>
<dbReference type="Pfam" id="PF00651">
    <property type="entry name" value="BTB"/>
    <property type="match status" value="1"/>
</dbReference>
<protein>
    <recommendedName>
        <fullName evidence="1">BTB domain-containing protein</fullName>
    </recommendedName>
</protein>
<dbReference type="InterPro" id="IPR000210">
    <property type="entry name" value="BTB/POZ_dom"/>
</dbReference>
<feature type="non-terminal residue" evidence="2">
    <location>
        <position position="1"/>
    </location>
</feature>
<dbReference type="EMBL" id="CAJMWT010002100">
    <property type="protein sequence ID" value="CAE6432748.1"/>
    <property type="molecule type" value="Genomic_DNA"/>
</dbReference>
<gene>
    <name evidence="2" type="ORF">RDB_LOCUS65947</name>
</gene>
<dbReference type="PROSITE" id="PS50097">
    <property type="entry name" value="BTB"/>
    <property type="match status" value="1"/>
</dbReference>
<name>A0A8H2XNW7_9AGAM</name>
<dbReference type="Gene3D" id="3.30.710.10">
    <property type="entry name" value="Potassium Channel Kv1.1, Chain A"/>
    <property type="match status" value="1"/>
</dbReference>
<evidence type="ECO:0000313" key="2">
    <source>
        <dbReference type="EMBL" id="CAE6432748.1"/>
    </source>
</evidence>